<reference evidence="2 3" key="1">
    <citation type="submission" date="2018-12" db="EMBL/GenBank/DDBJ databases">
        <title>Complete genome sequence of Flaviflexus salsibiostraticola KCTC 33148.</title>
        <authorList>
            <person name="Bae J.-W."/>
        </authorList>
    </citation>
    <scope>NUCLEOTIDE SEQUENCE [LARGE SCALE GENOMIC DNA]</scope>
    <source>
        <strain evidence="2 3">KCTC 33148</strain>
    </source>
</reference>
<evidence type="ECO:0000256" key="1">
    <source>
        <dbReference type="SAM" id="Phobius"/>
    </source>
</evidence>
<dbReference type="EMBL" id="CP034438">
    <property type="protein sequence ID" value="AZN30234.1"/>
    <property type="molecule type" value="Genomic_DNA"/>
</dbReference>
<feature type="transmembrane region" description="Helical" evidence="1">
    <location>
        <begin position="213"/>
        <end position="234"/>
    </location>
</feature>
<keyword evidence="1" id="KW-0812">Transmembrane</keyword>
<feature type="transmembrane region" description="Helical" evidence="1">
    <location>
        <begin position="260"/>
        <end position="283"/>
    </location>
</feature>
<evidence type="ECO:0000313" key="2">
    <source>
        <dbReference type="EMBL" id="AZN30234.1"/>
    </source>
</evidence>
<sequence>MVRPAPPPAEGSCVRRLMPAGFSLAAFVLYTALSWIMWDNYISPSWDLGIFTQLAKAYANVEVPIVDIKGDGYNLLGDHFHPILVLLAPFYRLFPTGFTLLVIQSALFAASAWPIVSLAQERLGRGPALLVGGSYVLSWGLFNAVWAQFHEIAFAVPLLAFGLVWWVRGRKIHAAVAIALLVFVKEDLGLTVAAFGLAIYLRERSRENLRFGLFFVAWGLVWAALATMVILPALNPYGQWDYTDNLSLVSQLTAGMPEKAFTVALLILAAGIVGVRSPLMLIMLPTLAWRFVGNVSFYWGWEFHYSAPLIPIAAVALIEAATGRWRTLAPVIALAAAIGMLTQTRVDLLWDREGWQADASGALAVAQSYDTVASDTSLLAYLVPHTNAYWLGTLGEVVPDAVAVDRLRRVDAEEWAEEYIGGEWRTVYLDERWQVVAPAD</sequence>
<keyword evidence="1" id="KW-0472">Membrane</keyword>
<dbReference type="OrthoDB" id="5240834at2"/>
<feature type="transmembrane region" description="Helical" evidence="1">
    <location>
        <begin position="20"/>
        <end position="38"/>
    </location>
</feature>
<dbReference type="InterPro" id="IPR018650">
    <property type="entry name" value="STSV1_Orf64"/>
</dbReference>
<gene>
    <name evidence="2" type="ORF">EJO69_07890</name>
</gene>
<evidence type="ECO:0000313" key="3">
    <source>
        <dbReference type="Proteomes" id="UP000270021"/>
    </source>
</evidence>
<keyword evidence="3" id="KW-1185">Reference proteome</keyword>
<dbReference type="Proteomes" id="UP000270021">
    <property type="component" value="Chromosome"/>
</dbReference>
<dbReference type="AlphaFoldDB" id="A0A3S8Z9T7"/>
<feature type="transmembrane region" description="Helical" evidence="1">
    <location>
        <begin position="175"/>
        <end position="201"/>
    </location>
</feature>
<feature type="transmembrane region" description="Helical" evidence="1">
    <location>
        <begin position="303"/>
        <end position="322"/>
    </location>
</feature>
<protein>
    <submittedName>
        <fullName evidence="2">DUF2079 domain-containing protein</fullName>
    </submittedName>
</protein>
<dbReference type="Pfam" id="PF09852">
    <property type="entry name" value="DUF2079"/>
    <property type="match status" value="1"/>
</dbReference>
<organism evidence="2 3">
    <name type="scientific">Flaviflexus salsibiostraticola</name>
    <dbReference type="NCBI Taxonomy" id="1282737"/>
    <lineage>
        <taxon>Bacteria</taxon>
        <taxon>Bacillati</taxon>
        <taxon>Actinomycetota</taxon>
        <taxon>Actinomycetes</taxon>
        <taxon>Actinomycetales</taxon>
        <taxon>Actinomycetaceae</taxon>
        <taxon>Flaviflexus</taxon>
    </lineage>
</organism>
<proteinExistence type="predicted"/>
<feature type="transmembrane region" description="Helical" evidence="1">
    <location>
        <begin position="93"/>
        <end position="116"/>
    </location>
</feature>
<accession>A0A3S8Z9T7</accession>
<dbReference type="KEGG" id="fsl:EJO69_07890"/>
<name>A0A3S8Z9T7_9ACTO</name>
<feature type="transmembrane region" description="Helical" evidence="1">
    <location>
        <begin position="152"/>
        <end position="168"/>
    </location>
</feature>
<feature type="transmembrane region" description="Helical" evidence="1">
    <location>
        <begin position="128"/>
        <end position="146"/>
    </location>
</feature>
<keyword evidence="1" id="KW-1133">Transmembrane helix</keyword>